<evidence type="ECO:0000256" key="6">
    <source>
        <dbReference type="ARBA" id="ARBA00023136"/>
    </source>
</evidence>
<evidence type="ECO:0000256" key="1">
    <source>
        <dbReference type="ARBA" id="ARBA00004141"/>
    </source>
</evidence>
<evidence type="ECO:0000259" key="9">
    <source>
        <dbReference type="Pfam" id="PF18916"/>
    </source>
</evidence>
<gene>
    <name evidence="10" type="ORF">HGB38_01795</name>
</gene>
<evidence type="ECO:0000313" key="11">
    <source>
        <dbReference type="Proteomes" id="UP000540698"/>
    </source>
</evidence>
<evidence type="ECO:0000313" key="10">
    <source>
        <dbReference type="EMBL" id="NKY24969.1"/>
    </source>
</evidence>
<dbReference type="GO" id="GO:0016020">
    <property type="term" value="C:membrane"/>
    <property type="evidence" value="ECO:0007669"/>
    <property type="project" value="UniProtKB-SubCell"/>
</dbReference>
<feature type="transmembrane region" description="Helical" evidence="8">
    <location>
        <begin position="147"/>
        <end position="167"/>
    </location>
</feature>
<reference evidence="10 11" key="1">
    <citation type="submission" date="2020-04" db="EMBL/GenBank/DDBJ databases">
        <title>MicrobeNet Type strains.</title>
        <authorList>
            <person name="Nicholson A.C."/>
        </authorList>
    </citation>
    <scope>NUCLEOTIDE SEQUENCE [LARGE SCALE GENOMIC DNA]</scope>
    <source>
        <strain evidence="10 11">DSM 44956</strain>
    </source>
</reference>
<evidence type="ECO:0000256" key="7">
    <source>
        <dbReference type="ARBA" id="ARBA00023235"/>
    </source>
</evidence>
<keyword evidence="11" id="KW-1185">Reference proteome</keyword>
<dbReference type="EMBL" id="JAAXOS010000001">
    <property type="protein sequence ID" value="NKY24969.1"/>
    <property type="molecule type" value="Genomic_DNA"/>
</dbReference>
<dbReference type="GO" id="GO:0045436">
    <property type="term" value="F:lycopene beta cyclase activity"/>
    <property type="evidence" value="ECO:0007669"/>
    <property type="project" value="UniProtKB-ARBA"/>
</dbReference>
<comment type="caution">
    <text evidence="10">The sequence shown here is derived from an EMBL/GenBank/DDBJ whole genome shotgun (WGS) entry which is preliminary data.</text>
</comment>
<keyword evidence="7" id="KW-0413">Isomerase</keyword>
<keyword evidence="5 8" id="KW-1133">Transmembrane helix</keyword>
<dbReference type="RefSeq" id="WP_084498641.1">
    <property type="nucleotide sequence ID" value="NZ_JAAXOS010000001.1"/>
</dbReference>
<keyword evidence="3 8" id="KW-0812">Transmembrane</keyword>
<feature type="transmembrane region" description="Helical" evidence="8">
    <location>
        <begin position="6"/>
        <end position="24"/>
    </location>
</feature>
<keyword evidence="6 8" id="KW-0472">Membrane</keyword>
<name>A0A7X6R144_9NOCA</name>
<dbReference type="AlphaFoldDB" id="A0A7X6R144"/>
<feature type="domain" description="Lycopene cyclase" evidence="9">
    <location>
        <begin position="151"/>
        <end position="232"/>
    </location>
</feature>
<feature type="transmembrane region" description="Helical" evidence="8">
    <location>
        <begin position="220"/>
        <end position="238"/>
    </location>
</feature>
<dbReference type="NCBIfam" id="TIGR03462">
    <property type="entry name" value="CarR_dom_SF"/>
    <property type="match status" value="2"/>
</dbReference>
<comment type="pathway">
    <text evidence="2">Carotenoid biosynthesis.</text>
</comment>
<feature type="domain" description="Lycopene cyclase" evidence="9">
    <location>
        <begin position="16"/>
        <end position="93"/>
    </location>
</feature>
<evidence type="ECO:0000256" key="3">
    <source>
        <dbReference type="ARBA" id="ARBA00022692"/>
    </source>
</evidence>
<comment type="subcellular location">
    <subcellularLocation>
        <location evidence="1">Membrane</location>
        <topology evidence="1">Multi-pass membrane protein</topology>
    </subcellularLocation>
</comment>
<evidence type="ECO:0000256" key="4">
    <source>
        <dbReference type="ARBA" id="ARBA00022746"/>
    </source>
</evidence>
<evidence type="ECO:0000256" key="5">
    <source>
        <dbReference type="ARBA" id="ARBA00022989"/>
    </source>
</evidence>
<feature type="transmembrane region" description="Helical" evidence="8">
    <location>
        <begin position="36"/>
        <end position="56"/>
    </location>
</feature>
<protein>
    <submittedName>
        <fullName evidence="10">Lycopene cyclase domain-containing protein</fullName>
    </submittedName>
</protein>
<evidence type="ECO:0000256" key="2">
    <source>
        <dbReference type="ARBA" id="ARBA00004829"/>
    </source>
</evidence>
<dbReference type="GO" id="GO:0016117">
    <property type="term" value="P:carotenoid biosynthetic process"/>
    <property type="evidence" value="ECO:0007669"/>
    <property type="project" value="UniProtKB-KW"/>
</dbReference>
<sequence>MTYYQFVGLFIAPCVIAAIVGTILRARYYSRDDRFPVARAIVSMICLAAFAVVYTTPWDSWLIRNSVWWYPQGSVLGTLFGVPFEEYMFMVGTTVVTGCWTLIITMGQSRQEEAVARNMSHKLSVCFWLAVIGVGVFLTSISPKCLYLGSMMVWFGVPLALQAGFGADLLRSARKLRMAGLALTPVWWVADGVAIDAGAWQLSWDHTIGVRVAGLPIEEAVFFLLVNLLVVNTIILVTHPGLADGIRRSGGSLRWLSHHMRTRPLTYERRP</sequence>
<dbReference type="InterPro" id="IPR017825">
    <property type="entry name" value="Lycopene_cyclase_dom"/>
</dbReference>
<keyword evidence="4" id="KW-0125">Carotenoid biosynthesis</keyword>
<feature type="transmembrane region" description="Helical" evidence="8">
    <location>
        <begin position="125"/>
        <end position="141"/>
    </location>
</feature>
<dbReference type="Pfam" id="PF18916">
    <property type="entry name" value="Lycopene_cyc"/>
    <property type="match status" value="2"/>
</dbReference>
<feature type="transmembrane region" description="Helical" evidence="8">
    <location>
        <begin position="87"/>
        <end position="104"/>
    </location>
</feature>
<evidence type="ECO:0000256" key="8">
    <source>
        <dbReference type="SAM" id="Phobius"/>
    </source>
</evidence>
<accession>A0A7X6R144</accession>
<proteinExistence type="predicted"/>
<organism evidence="10 11">
    <name type="scientific">Nocardia gamkensis</name>
    <dbReference type="NCBI Taxonomy" id="352869"/>
    <lineage>
        <taxon>Bacteria</taxon>
        <taxon>Bacillati</taxon>
        <taxon>Actinomycetota</taxon>
        <taxon>Actinomycetes</taxon>
        <taxon>Mycobacteriales</taxon>
        <taxon>Nocardiaceae</taxon>
        <taxon>Nocardia</taxon>
    </lineage>
</organism>
<dbReference type="Proteomes" id="UP000540698">
    <property type="component" value="Unassembled WGS sequence"/>
</dbReference>
<dbReference type="GO" id="GO:0016872">
    <property type="term" value="F:intramolecular lyase activity"/>
    <property type="evidence" value="ECO:0007669"/>
    <property type="project" value="InterPro"/>
</dbReference>